<reference evidence="1 2" key="1">
    <citation type="submission" date="2020-10" db="EMBL/GenBank/DDBJ databases">
        <title>The genome of sulfurovum sp.</title>
        <authorList>
            <person name="Xie S."/>
            <person name="Shao Z."/>
            <person name="Jiang L."/>
        </authorList>
    </citation>
    <scope>NUCLEOTIDE SEQUENCE [LARGE SCALE GENOMIC DNA]</scope>
    <source>
        <strain evidence="1 2">ST-419</strain>
    </source>
</reference>
<gene>
    <name evidence="1" type="ORF">IMZ28_09770</name>
</gene>
<proteinExistence type="predicted"/>
<sequence>MEYLEGMIWYGMWPMVIHLSVKFIQHNLQHFKKLERLEAYEKKYGKDAEL</sequence>
<evidence type="ECO:0000313" key="2">
    <source>
        <dbReference type="Proteomes" id="UP000595074"/>
    </source>
</evidence>
<name>A0A7M1S3C9_9BACT</name>
<dbReference type="AlphaFoldDB" id="A0A7M1S3C9"/>
<evidence type="ECO:0000313" key="1">
    <source>
        <dbReference type="EMBL" id="QOR61704.1"/>
    </source>
</evidence>
<dbReference type="RefSeq" id="WP_197548412.1">
    <property type="nucleotide sequence ID" value="NZ_CP063164.1"/>
</dbReference>
<dbReference type="Proteomes" id="UP000595074">
    <property type="component" value="Chromosome"/>
</dbReference>
<protein>
    <submittedName>
        <fullName evidence="1">Uncharacterized protein</fullName>
    </submittedName>
</protein>
<keyword evidence="2" id="KW-1185">Reference proteome</keyword>
<accession>A0A7M1S3C9</accession>
<dbReference type="KEGG" id="sinu:IMZ28_09770"/>
<dbReference type="EMBL" id="CP063164">
    <property type="protein sequence ID" value="QOR61704.1"/>
    <property type="molecule type" value="Genomic_DNA"/>
</dbReference>
<organism evidence="1 2">
    <name type="scientific">Sulfurovum indicum</name>
    <dbReference type="NCBI Taxonomy" id="2779528"/>
    <lineage>
        <taxon>Bacteria</taxon>
        <taxon>Pseudomonadati</taxon>
        <taxon>Campylobacterota</taxon>
        <taxon>Epsilonproteobacteria</taxon>
        <taxon>Campylobacterales</taxon>
        <taxon>Sulfurovaceae</taxon>
        <taxon>Sulfurovum</taxon>
    </lineage>
</organism>